<keyword evidence="3" id="KW-1185">Reference proteome</keyword>
<gene>
    <name evidence="2" type="ORF">RZS28_07835</name>
</gene>
<reference evidence="2 3" key="1">
    <citation type="submission" date="2023-10" db="EMBL/GenBank/DDBJ databases">
        <title>Novel methanotroph of the genus Methylocapsa from a subarctic wetland.</title>
        <authorList>
            <person name="Belova S.E."/>
            <person name="Oshkin I.Y."/>
            <person name="Miroshnikov K."/>
            <person name="Dedysh S.N."/>
        </authorList>
    </citation>
    <scope>NUCLEOTIDE SEQUENCE [LARGE SCALE GENOMIC DNA]</scope>
    <source>
        <strain evidence="2 3">RX1</strain>
    </source>
</reference>
<organism evidence="2 3">
    <name type="scientific">Methylocapsa polymorpha</name>
    <dbReference type="NCBI Taxonomy" id="3080828"/>
    <lineage>
        <taxon>Bacteria</taxon>
        <taxon>Pseudomonadati</taxon>
        <taxon>Pseudomonadota</taxon>
        <taxon>Alphaproteobacteria</taxon>
        <taxon>Hyphomicrobiales</taxon>
        <taxon>Beijerinckiaceae</taxon>
        <taxon>Methylocapsa</taxon>
    </lineage>
</organism>
<sequence length="130" mass="13518">MTKRLVSFGAILAIFALPLAVHAQPTGGAAGAGESTGTATRALAGAPEGAGGAVLSADQSAKIHEYVMKEKRPSIKVMEKVAVGAILPPSIELYPLPADLGVKSDYRYSLVNEHTVLVEAKTHKVTQIIN</sequence>
<dbReference type="InterPro" id="IPR009642">
    <property type="entry name" value="DUF1236"/>
</dbReference>
<protein>
    <submittedName>
        <fullName evidence="2">DUF1236 domain-containing protein</fullName>
    </submittedName>
</protein>
<evidence type="ECO:0000313" key="3">
    <source>
        <dbReference type="Proteomes" id="UP001626536"/>
    </source>
</evidence>
<feature type="signal peptide" evidence="1">
    <location>
        <begin position="1"/>
        <end position="23"/>
    </location>
</feature>
<dbReference type="EMBL" id="CP136862">
    <property type="protein sequence ID" value="WOJ91171.1"/>
    <property type="molecule type" value="Genomic_DNA"/>
</dbReference>
<accession>A0ABZ0HZ63</accession>
<evidence type="ECO:0000256" key="1">
    <source>
        <dbReference type="SAM" id="SignalP"/>
    </source>
</evidence>
<feature type="chain" id="PRO_5046055910" evidence="1">
    <location>
        <begin position="24"/>
        <end position="130"/>
    </location>
</feature>
<dbReference type="Pfam" id="PF06823">
    <property type="entry name" value="DUF1236"/>
    <property type="match status" value="1"/>
</dbReference>
<evidence type="ECO:0000313" key="2">
    <source>
        <dbReference type="EMBL" id="WOJ91171.1"/>
    </source>
</evidence>
<proteinExistence type="predicted"/>
<dbReference type="RefSeq" id="WP_407340761.1">
    <property type="nucleotide sequence ID" value="NZ_CP136862.1"/>
</dbReference>
<dbReference type="Proteomes" id="UP001626536">
    <property type="component" value="Chromosome"/>
</dbReference>
<name>A0ABZ0HZ63_9HYPH</name>
<keyword evidence="1" id="KW-0732">Signal</keyword>